<keyword evidence="1" id="KW-0812">Transmembrane</keyword>
<evidence type="ECO:0000256" key="1">
    <source>
        <dbReference type="SAM" id="Phobius"/>
    </source>
</evidence>
<dbReference type="EMBL" id="JAESVA010000001">
    <property type="protein sequence ID" value="MCB8878897.1"/>
    <property type="molecule type" value="Genomic_DNA"/>
</dbReference>
<dbReference type="RefSeq" id="WP_227305148.1">
    <property type="nucleotide sequence ID" value="NZ_JAESVA010000001.1"/>
</dbReference>
<gene>
    <name evidence="2" type="ORF">ACELLULO517_01530</name>
</gene>
<keyword evidence="1" id="KW-0472">Membrane</keyword>
<reference evidence="2 3" key="1">
    <citation type="journal article" date="2021" name="Microorganisms">
        <title>Acidisoma silvae sp. nov. and Acidisomacellulosilytica sp. nov., Two Acidophilic Bacteria Isolated from Decaying Wood, Hydrolyzing Cellulose and Producing Poly-3-hydroxybutyrate.</title>
        <authorList>
            <person name="Mieszkin S."/>
            <person name="Pouder E."/>
            <person name="Uroz S."/>
            <person name="Simon-Colin C."/>
            <person name="Alain K."/>
        </authorList>
    </citation>
    <scope>NUCLEOTIDE SEQUENCE [LARGE SCALE GENOMIC DNA]</scope>
    <source>
        <strain evidence="2 3">HW T5.17</strain>
    </source>
</reference>
<feature type="transmembrane region" description="Helical" evidence="1">
    <location>
        <begin position="20"/>
        <end position="40"/>
    </location>
</feature>
<evidence type="ECO:0000313" key="3">
    <source>
        <dbReference type="Proteomes" id="UP000721844"/>
    </source>
</evidence>
<accession>A0A964E256</accession>
<protein>
    <submittedName>
        <fullName evidence="2">Uncharacterized protein</fullName>
    </submittedName>
</protein>
<dbReference type="AlphaFoldDB" id="A0A964E256"/>
<keyword evidence="3" id="KW-1185">Reference proteome</keyword>
<organism evidence="2 3">
    <name type="scientific">Acidisoma cellulosilyticum</name>
    <dbReference type="NCBI Taxonomy" id="2802395"/>
    <lineage>
        <taxon>Bacteria</taxon>
        <taxon>Pseudomonadati</taxon>
        <taxon>Pseudomonadota</taxon>
        <taxon>Alphaproteobacteria</taxon>
        <taxon>Acetobacterales</taxon>
        <taxon>Acidocellaceae</taxon>
        <taxon>Acidisoma</taxon>
    </lineage>
</organism>
<proteinExistence type="predicted"/>
<feature type="transmembrane region" description="Helical" evidence="1">
    <location>
        <begin position="85"/>
        <end position="102"/>
    </location>
</feature>
<comment type="caution">
    <text evidence="2">The sequence shown here is derived from an EMBL/GenBank/DDBJ whole genome shotgun (WGS) entry which is preliminary data.</text>
</comment>
<feature type="transmembrane region" description="Helical" evidence="1">
    <location>
        <begin position="52"/>
        <end position="73"/>
    </location>
</feature>
<dbReference type="Proteomes" id="UP000721844">
    <property type="component" value="Unassembled WGS sequence"/>
</dbReference>
<evidence type="ECO:0000313" key="2">
    <source>
        <dbReference type="EMBL" id="MCB8878897.1"/>
    </source>
</evidence>
<keyword evidence="1" id="KW-1133">Transmembrane helix</keyword>
<sequence>MVNVANIVARQPLLQPTAQVLAAGAVAGILTMAVSSFGLFDMPLMAGCGPGMLQASLAVALRVTASMVVIGILTARPQMICSRQGLLTLAAWILGLTVFAVLDQHAVTISLTLTDPLAGPLLRATPLLVGLLAASLAPRGQKICIAAMIVMTHAGLMTWPWMALCAALTAWTETRRSRECGLRRSQRPRLSV</sequence>
<name>A0A964E256_9PROT</name>
<feature type="transmembrane region" description="Helical" evidence="1">
    <location>
        <begin position="144"/>
        <end position="171"/>
    </location>
</feature>